<sequence length="42" mass="4836">MVYRTFEESKPIDGFNTVTNVNLRELFGETINFAAFFGFKIA</sequence>
<proteinExistence type="predicted"/>
<dbReference type="EMBL" id="QLMC01000005">
    <property type="protein sequence ID" value="RAJ94420.1"/>
    <property type="molecule type" value="Genomic_DNA"/>
</dbReference>
<protein>
    <submittedName>
        <fullName evidence="1">Uncharacterized protein</fullName>
    </submittedName>
</protein>
<name>A0A327WR79_LARAB</name>
<comment type="caution">
    <text evidence="1">The sequence shown here is derived from an EMBL/GenBank/DDBJ whole genome shotgun (WGS) entry which is preliminary data.</text>
</comment>
<dbReference type="AlphaFoldDB" id="A0A327WR79"/>
<reference evidence="1 2" key="1">
    <citation type="submission" date="2018-06" db="EMBL/GenBank/DDBJ databases">
        <title>Genomic Encyclopedia of Archaeal and Bacterial Type Strains, Phase II (KMG-II): from individual species to whole genera.</title>
        <authorList>
            <person name="Goeker M."/>
        </authorList>
    </citation>
    <scope>NUCLEOTIDE SEQUENCE [LARGE SCALE GENOMIC DNA]</scope>
    <source>
        <strain evidence="1 2">DSM 21851</strain>
    </source>
</reference>
<gene>
    <name evidence="1" type="ORF">LX87_04307</name>
</gene>
<keyword evidence="2" id="KW-1185">Reference proteome</keyword>
<accession>A0A327WR79</accession>
<evidence type="ECO:0000313" key="1">
    <source>
        <dbReference type="EMBL" id="RAJ94420.1"/>
    </source>
</evidence>
<evidence type="ECO:0000313" key="2">
    <source>
        <dbReference type="Proteomes" id="UP000248790"/>
    </source>
</evidence>
<dbReference type="Proteomes" id="UP000248790">
    <property type="component" value="Unassembled WGS sequence"/>
</dbReference>
<organism evidence="1 2">
    <name type="scientific">Larkinella arboricola</name>
    <dbReference type="NCBI Taxonomy" id="643671"/>
    <lineage>
        <taxon>Bacteria</taxon>
        <taxon>Pseudomonadati</taxon>
        <taxon>Bacteroidota</taxon>
        <taxon>Cytophagia</taxon>
        <taxon>Cytophagales</taxon>
        <taxon>Spirosomataceae</taxon>
        <taxon>Larkinella</taxon>
    </lineage>
</organism>